<name>A0A392RSH5_9FABA</name>
<evidence type="ECO:0000256" key="1">
    <source>
        <dbReference type="SAM" id="MobiDB-lite"/>
    </source>
</evidence>
<dbReference type="AlphaFoldDB" id="A0A392RSH5"/>
<proteinExistence type="predicted"/>
<dbReference type="EMBL" id="LXQA010265804">
    <property type="protein sequence ID" value="MCI39299.1"/>
    <property type="molecule type" value="Genomic_DNA"/>
</dbReference>
<comment type="caution">
    <text evidence="2">The sequence shown here is derived from an EMBL/GenBank/DDBJ whole genome shotgun (WGS) entry which is preliminary data.</text>
</comment>
<feature type="compositionally biased region" description="Basic and acidic residues" evidence="1">
    <location>
        <begin position="77"/>
        <end position="100"/>
    </location>
</feature>
<evidence type="ECO:0000313" key="3">
    <source>
        <dbReference type="Proteomes" id="UP000265520"/>
    </source>
</evidence>
<organism evidence="2 3">
    <name type="scientific">Trifolium medium</name>
    <dbReference type="NCBI Taxonomy" id="97028"/>
    <lineage>
        <taxon>Eukaryota</taxon>
        <taxon>Viridiplantae</taxon>
        <taxon>Streptophyta</taxon>
        <taxon>Embryophyta</taxon>
        <taxon>Tracheophyta</taxon>
        <taxon>Spermatophyta</taxon>
        <taxon>Magnoliopsida</taxon>
        <taxon>eudicotyledons</taxon>
        <taxon>Gunneridae</taxon>
        <taxon>Pentapetalae</taxon>
        <taxon>rosids</taxon>
        <taxon>fabids</taxon>
        <taxon>Fabales</taxon>
        <taxon>Fabaceae</taxon>
        <taxon>Papilionoideae</taxon>
        <taxon>50 kb inversion clade</taxon>
        <taxon>NPAAA clade</taxon>
        <taxon>Hologalegina</taxon>
        <taxon>IRL clade</taxon>
        <taxon>Trifolieae</taxon>
        <taxon>Trifolium</taxon>
    </lineage>
</organism>
<protein>
    <submittedName>
        <fullName evidence="2">Zinc transporter 4 chloroplastic-like</fullName>
    </submittedName>
</protein>
<reference evidence="2 3" key="1">
    <citation type="journal article" date="2018" name="Front. Plant Sci.">
        <title>Red Clover (Trifolium pratense) and Zigzag Clover (T. medium) - A Picture of Genomic Similarities and Differences.</title>
        <authorList>
            <person name="Dluhosova J."/>
            <person name="Istvanek J."/>
            <person name="Nedelnik J."/>
            <person name="Repkova J."/>
        </authorList>
    </citation>
    <scope>NUCLEOTIDE SEQUENCE [LARGE SCALE GENOMIC DNA]</scope>
    <source>
        <strain evidence="3">cv. 10/8</strain>
        <tissue evidence="2">Leaf</tissue>
    </source>
</reference>
<dbReference type="Proteomes" id="UP000265520">
    <property type="component" value="Unassembled WGS sequence"/>
</dbReference>
<evidence type="ECO:0000313" key="2">
    <source>
        <dbReference type="EMBL" id="MCI39299.1"/>
    </source>
</evidence>
<accession>A0A392RSH5</accession>
<sequence>VSALFTLLVDFVATQYYERKSRKGSSEHDLDDGDDLEEELLGSGIVEVKDVGEERSIVGMHAHGSHHRHSHDDDDDQLQHGHDGHGHSHSHSLDDVEGSIRHVVVSQ</sequence>
<keyword evidence="3" id="KW-1185">Reference proteome</keyword>
<feature type="non-terminal residue" evidence="2">
    <location>
        <position position="1"/>
    </location>
</feature>
<feature type="region of interest" description="Disordered" evidence="1">
    <location>
        <begin position="57"/>
        <end position="107"/>
    </location>
</feature>
<feature type="non-terminal residue" evidence="2">
    <location>
        <position position="107"/>
    </location>
</feature>